<protein>
    <recommendedName>
        <fullName evidence="9">C2H2-type domain-containing protein</fullName>
    </recommendedName>
</protein>
<feature type="region of interest" description="Disordered" evidence="8">
    <location>
        <begin position="172"/>
        <end position="196"/>
    </location>
</feature>
<evidence type="ECO:0000313" key="10">
    <source>
        <dbReference type="EMBL" id="KZF19003.1"/>
    </source>
</evidence>
<keyword evidence="5" id="KW-0862">Zinc</keyword>
<dbReference type="InterPro" id="IPR051059">
    <property type="entry name" value="VerF-like"/>
</dbReference>
<dbReference type="GeneID" id="28900692"/>
<dbReference type="Pfam" id="PF00096">
    <property type="entry name" value="zf-C2H2"/>
    <property type="match status" value="1"/>
</dbReference>
<keyword evidence="11" id="KW-1185">Reference proteome</keyword>
<dbReference type="GO" id="GO:0000978">
    <property type="term" value="F:RNA polymerase II cis-regulatory region sequence-specific DNA binding"/>
    <property type="evidence" value="ECO:0007669"/>
    <property type="project" value="InterPro"/>
</dbReference>
<gene>
    <name evidence="10" type="ORF">L228DRAFT_271630</name>
</gene>
<reference evidence="10 11" key="1">
    <citation type="journal article" date="2016" name="Fungal Biol.">
        <title>The genome of Xylona heveae provides a window into fungal endophytism.</title>
        <authorList>
            <person name="Gazis R."/>
            <person name="Kuo A."/>
            <person name="Riley R."/>
            <person name="LaButti K."/>
            <person name="Lipzen A."/>
            <person name="Lin J."/>
            <person name="Amirebrahimi M."/>
            <person name="Hesse C.N."/>
            <person name="Spatafora J.W."/>
            <person name="Henrissat B."/>
            <person name="Hainaut M."/>
            <person name="Grigoriev I.V."/>
            <person name="Hibbett D.S."/>
        </authorList>
    </citation>
    <scope>NUCLEOTIDE SEQUENCE [LARGE SCALE GENOMIC DNA]</scope>
    <source>
        <strain evidence="10 11">TC161</strain>
    </source>
</reference>
<dbReference type="Gene3D" id="3.30.160.60">
    <property type="entry name" value="Classic Zinc Finger"/>
    <property type="match status" value="1"/>
</dbReference>
<evidence type="ECO:0000256" key="3">
    <source>
        <dbReference type="ARBA" id="ARBA00022737"/>
    </source>
</evidence>
<dbReference type="PANTHER" id="PTHR40626">
    <property type="entry name" value="MIP31509P"/>
    <property type="match status" value="1"/>
</dbReference>
<dbReference type="InterPro" id="IPR013087">
    <property type="entry name" value="Znf_C2H2_type"/>
</dbReference>
<dbReference type="GO" id="GO:0000785">
    <property type="term" value="C:chromatin"/>
    <property type="evidence" value="ECO:0007669"/>
    <property type="project" value="TreeGrafter"/>
</dbReference>
<evidence type="ECO:0000256" key="1">
    <source>
        <dbReference type="ARBA" id="ARBA00004123"/>
    </source>
</evidence>
<feature type="region of interest" description="Disordered" evidence="8">
    <location>
        <begin position="1"/>
        <end position="52"/>
    </location>
</feature>
<keyword evidence="4 7" id="KW-0863">Zinc-finger</keyword>
<dbReference type="Proteomes" id="UP000076632">
    <property type="component" value="Unassembled WGS sequence"/>
</dbReference>
<dbReference type="SMART" id="SM00355">
    <property type="entry name" value="ZnF_C2H2"/>
    <property type="match status" value="2"/>
</dbReference>
<dbReference type="EMBL" id="KV407468">
    <property type="protein sequence ID" value="KZF19003.1"/>
    <property type="molecule type" value="Genomic_DNA"/>
</dbReference>
<evidence type="ECO:0000256" key="8">
    <source>
        <dbReference type="SAM" id="MobiDB-lite"/>
    </source>
</evidence>
<dbReference type="GO" id="GO:0008270">
    <property type="term" value="F:zinc ion binding"/>
    <property type="evidence" value="ECO:0007669"/>
    <property type="project" value="UniProtKB-KW"/>
</dbReference>
<evidence type="ECO:0000256" key="4">
    <source>
        <dbReference type="ARBA" id="ARBA00022771"/>
    </source>
</evidence>
<evidence type="ECO:0000259" key="9">
    <source>
        <dbReference type="PROSITE" id="PS50157"/>
    </source>
</evidence>
<dbReference type="RefSeq" id="XP_018184558.1">
    <property type="nucleotide sequence ID" value="XM_018335555.1"/>
</dbReference>
<evidence type="ECO:0000256" key="6">
    <source>
        <dbReference type="ARBA" id="ARBA00023242"/>
    </source>
</evidence>
<feature type="domain" description="C2H2-type" evidence="9">
    <location>
        <begin position="118"/>
        <end position="147"/>
    </location>
</feature>
<dbReference type="STRING" id="1328760.A0A164ZEK0"/>
<organism evidence="10 11">
    <name type="scientific">Xylona heveae (strain CBS 132557 / TC161)</name>
    <dbReference type="NCBI Taxonomy" id="1328760"/>
    <lineage>
        <taxon>Eukaryota</taxon>
        <taxon>Fungi</taxon>
        <taxon>Dikarya</taxon>
        <taxon>Ascomycota</taxon>
        <taxon>Pezizomycotina</taxon>
        <taxon>Xylonomycetes</taxon>
        <taxon>Xylonales</taxon>
        <taxon>Xylonaceae</taxon>
        <taxon>Xylona</taxon>
    </lineage>
</organism>
<keyword evidence="6" id="KW-0539">Nucleus</keyword>
<dbReference type="OrthoDB" id="6077919at2759"/>
<name>A0A164ZEK0_XYLHT</name>
<feature type="compositionally biased region" description="Basic residues" evidence="8">
    <location>
        <begin position="107"/>
        <end position="116"/>
    </location>
</feature>
<accession>A0A164ZEK0</accession>
<sequence>MDDQPRVTADPSINAKAARSHLRSNSTLLARDITVSGRRGPSRRRRSTIPSTPLTLERIPASNYPIRRRSSTKSTKLRAEAQDTDMFSPEATSSESVTPRLTQKTGRPSKAKKGLKVHGCSYSGCNKVFSRAEHLRRHQKNHEESPAICKYSGCGKTFFREDLLRRHEHRHFLQQQSQSGDGLEPAMTASPGPPNSSVITVPYVADAIEPGHGGQILPLTTENTAVEATMAPASYSLQPAEPLSESFPTPAFPGSTVTYEAGNPSWYGMPWLQGMSGNCPNGNPYAALHGTMSLGTDLNQQYLGYSVTRRSSAGSASSLLYQPSSVNSPSSVASTLKTCNETEPTTPLQHGTLGPIVGDYNGPVGILHSGVASPDFRAQRFSDSPRGLPISRRSNDDGRVLRGKPPRPAESVMDSPRLAIQPAGLDVFIQAYWDVVHIMLPIVHRVTFSPLKAPPQLVQLLQAVGSQFLETSTGTIGIQRIGQILETVQQKLFSDRRRLFVDPLAAIRSLPFPANSQALQQAWHIWIHNETWRRIYLAAFILSNEHRIFFQADSTLSPSLMQGAPYIPLPCSHRLWECKSASEWEQVARNELSLQLGPAAALATRQQMLIDDFQAHSLISYFASSVLSRTPASQPALSDLIHLGNTLYSPLSTRNSNTILLYEATLMALHIPLADLLAINGESWTFGGKLESRAAFESTKLRLRNWATSAVAATALFHAVRVLRIIYTSQQTSPGSVSDGRPPRANGLRKEWTIYLAALVCWACSHVSRPPGPTVVTVTSVHSDSNLLPAATTSHAIAHASPSAVSSGILHFRRDSEDGALQTYLHETSTIANPSELYPPNQQQLGDIFRFALVQLTAPGLGDAGLYKQASAVLQKLYEGSFATAYC</sequence>
<keyword evidence="3" id="KW-0677">Repeat</keyword>
<dbReference type="PROSITE" id="PS00028">
    <property type="entry name" value="ZINC_FINGER_C2H2_1"/>
    <property type="match status" value="2"/>
</dbReference>
<feature type="domain" description="C2H2-type" evidence="9">
    <location>
        <begin position="147"/>
        <end position="176"/>
    </location>
</feature>
<feature type="region of interest" description="Disordered" evidence="8">
    <location>
        <begin position="378"/>
        <end position="413"/>
    </location>
</feature>
<comment type="subcellular location">
    <subcellularLocation>
        <location evidence="1">Nucleus</location>
    </subcellularLocation>
</comment>
<proteinExistence type="predicted"/>
<dbReference type="GO" id="GO:0005634">
    <property type="term" value="C:nucleus"/>
    <property type="evidence" value="ECO:0007669"/>
    <property type="project" value="UniProtKB-SubCell"/>
</dbReference>
<keyword evidence="2" id="KW-0479">Metal-binding</keyword>
<dbReference type="SUPFAM" id="SSF49599">
    <property type="entry name" value="TRAF domain-like"/>
    <property type="match status" value="1"/>
</dbReference>
<evidence type="ECO:0000256" key="5">
    <source>
        <dbReference type="ARBA" id="ARBA00022833"/>
    </source>
</evidence>
<dbReference type="PANTHER" id="PTHR40626:SF30">
    <property type="entry name" value="FINGER DOMAIN PROTEIN, PUTATIVE (AFU_ORTHOLOGUE AFUA_4G13600)-RELATED"/>
    <property type="match status" value="1"/>
</dbReference>
<dbReference type="PROSITE" id="PS50157">
    <property type="entry name" value="ZINC_FINGER_C2H2_2"/>
    <property type="match status" value="2"/>
</dbReference>
<evidence type="ECO:0000256" key="7">
    <source>
        <dbReference type="PROSITE-ProRule" id="PRU00042"/>
    </source>
</evidence>
<dbReference type="InParanoid" id="A0A164ZEK0"/>
<dbReference type="AlphaFoldDB" id="A0A164ZEK0"/>
<evidence type="ECO:0000313" key="11">
    <source>
        <dbReference type="Proteomes" id="UP000076632"/>
    </source>
</evidence>
<evidence type="ECO:0000256" key="2">
    <source>
        <dbReference type="ARBA" id="ARBA00022723"/>
    </source>
</evidence>
<dbReference type="GO" id="GO:0000981">
    <property type="term" value="F:DNA-binding transcription factor activity, RNA polymerase II-specific"/>
    <property type="evidence" value="ECO:0007669"/>
    <property type="project" value="InterPro"/>
</dbReference>
<feature type="region of interest" description="Disordered" evidence="8">
    <location>
        <begin position="67"/>
        <end position="116"/>
    </location>
</feature>
<feature type="compositionally biased region" description="Polar residues" evidence="8">
    <location>
        <begin position="90"/>
        <end position="106"/>
    </location>
</feature>